<dbReference type="AlphaFoldDB" id="A0AAV9QUE7"/>
<proteinExistence type="predicted"/>
<protein>
    <submittedName>
        <fullName evidence="4">Uncharacterized protein</fullName>
    </submittedName>
</protein>
<dbReference type="GO" id="GO:0005576">
    <property type="term" value="C:extracellular region"/>
    <property type="evidence" value="ECO:0007669"/>
    <property type="project" value="UniProtKB-SubCell"/>
</dbReference>
<dbReference type="PROSITE" id="PS00330">
    <property type="entry name" value="HEMOLYSIN_CALCIUM"/>
    <property type="match status" value="1"/>
</dbReference>
<evidence type="ECO:0000256" key="1">
    <source>
        <dbReference type="ARBA" id="ARBA00004613"/>
    </source>
</evidence>
<dbReference type="Proteomes" id="UP001311232">
    <property type="component" value="Unassembled WGS sequence"/>
</dbReference>
<dbReference type="InterPro" id="IPR050557">
    <property type="entry name" value="RTX_toxin/Mannuronan_C5-epim"/>
</dbReference>
<evidence type="ECO:0000313" key="5">
    <source>
        <dbReference type="Proteomes" id="UP001311232"/>
    </source>
</evidence>
<dbReference type="GO" id="GO:0005509">
    <property type="term" value="F:calcium ion binding"/>
    <property type="evidence" value="ECO:0007669"/>
    <property type="project" value="InterPro"/>
</dbReference>
<evidence type="ECO:0000256" key="3">
    <source>
        <dbReference type="SAM" id="Phobius"/>
    </source>
</evidence>
<comment type="caution">
    <text evidence="4">The sequence shown here is derived from an EMBL/GenBank/DDBJ whole genome shotgun (WGS) entry which is preliminary data.</text>
</comment>
<evidence type="ECO:0000313" key="4">
    <source>
        <dbReference type="EMBL" id="KAK5600853.1"/>
    </source>
</evidence>
<name>A0AAV9QUE7_9TELE</name>
<dbReference type="InterPro" id="IPR011049">
    <property type="entry name" value="Serralysin-like_metalloprot_C"/>
</dbReference>
<dbReference type="Pfam" id="PF00353">
    <property type="entry name" value="HemolysinCabind"/>
    <property type="match status" value="7"/>
</dbReference>
<comment type="subcellular location">
    <subcellularLocation>
        <location evidence="1">Secreted</location>
    </subcellularLocation>
</comment>
<keyword evidence="3" id="KW-1133">Transmembrane helix</keyword>
<keyword evidence="5" id="KW-1185">Reference proteome</keyword>
<organism evidence="4 5">
    <name type="scientific">Crenichthys baileyi</name>
    <name type="common">White River springfish</name>
    <dbReference type="NCBI Taxonomy" id="28760"/>
    <lineage>
        <taxon>Eukaryota</taxon>
        <taxon>Metazoa</taxon>
        <taxon>Chordata</taxon>
        <taxon>Craniata</taxon>
        <taxon>Vertebrata</taxon>
        <taxon>Euteleostomi</taxon>
        <taxon>Actinopterygii</taxon>
        <taxon>Neopterygii</taxon>
        <taxon>Teleostei</taxon>
        <taxon>Neoteleostei</taxon>
        <taxon>Acanthomorphata</taxon>
        <taxon>Ovalentaria</taxon>
        <taxon>Atherinomorphae</taxon>
        <taxon>Cyprinodontiformes</taxon>
        <taxon>Goodeidae</taxon>
        <taxon>Crenichthys</taxon>
    </lineage>
</organism>
<keyword evidence="3" id="KW-0812">Transmembrane</keyword>
<dbReference type="PRINTS" id="PR00313">
    <property type="entry name" value="CABNDNGRPT"/>
</dbReference>
<dbReference type="InterPro" id="IPR018511">
    <property type="entry name" value="Hemolysin-typ_Ca-bd_CS"/>
</dbReference>
<keyword evidence="3" id="KW-0472">Membrane</keyword>
<keyword evidence="2" id="KW-0964">Secreted</keyword>
<evidence type="ECO:0000256" key="2">
    <source>
        <dbReference type="ARBA" id="ARBA00022525"/>
    </source>
</evidence>
<reference evidence="4 5" key="1">
    <citation type="submission" date="2021-06" db="EMBL/GenBank/DDBJ databases">
        <authorList>
            <person name="Palmer J.M."/>
        </authorList>
    </citation>
    <scope>NUCLEOTIDE SEQUENCE [LARGE SCALE GENOMIC DNA]</scope>
    <source>
        <strain evidence="4 5">MEX-2019</strain>
        <tissue evidence="4">Muscle</tissue>
    </source>
</reference>
<dbReference type="Gene3D" id="2.150.10.10">
    <property type="entry name" value="Serralysin-like metalloprotease, C-terminal"/>
    <property type="match status" value="4"/>
</dbReference>
<gene>
    <name evidence="4" type="ORF">CRENBAI_008567</name>
</gene>
<dbReference type="SUPFAM" id="SSF51120">
    <property type="entry name" value="beta-Roll"/>
    <property type="match status" value="6"/>
</dbReference>
<dbReference type="PANTHER" id="PTHR38340:SF1">
    <property type="entry name" value="S-LAYER PROTEIN"/>
    <property type="match status" value="1"/>
</dbReference>
<accession>A0AAV9QUE7</accession>
<dbReference type="EMBL" id="JAHHUM010002767">
    <property type="protein sequence ID" value="KAK5600853.1"/>
    <property type="molecule type" value="Genomic_DNA"/>
</dbReference>
<dbReference type="InterPro" id="IPR001343">
    <property type="entry name" value="Hemolysn_Ca-bd"/>
</dbReference>
<sequence length="1135" mass="124926">MVEKPADCFFNNCHYDEIEEGLSFIRNIPPCYCDMEKLCLGGLIVDCINYNVPLRQDGPNTMGVSSNGSSWNVESIVFTLADQGQSELCLNYTLYNKSSTSSKNINTKESKDIVLGLMELHDLEIKTLQEKIVVRIPAGLSCNSSDSRYGTFRGNKDSNHFFVVQTADNQDVIEGLLSYYYRLYGEAGDDIFFLGPQRSYVEGSGGKDTYFILENGGKTVINNYDLSKESDVLYFNVAYRNISVYKSGDHIVLMYESSHSVMIENWFLGELYRHMIMMSGDGVLFEISSTVVTSVQLVATGINKMFEKQGESIDASDPLLYTVTNIIGTQFDDVILGNDQNNLIDGGGGRDRLTGGEGEDIYNIKGRNSSVWIENVSKDRKTDLAIIEANLDSFNLWVEGDDVKLEAQHDNTPIYVTLVNWFRSPADRHLIIVTKDLVTFSISDNKADCLQSNKSTRCMRRQVNTQEGEVLDGVTEFHGSKSNDELKGNGEHNVFLPGGGEDFVEGGGGEDWYVITPGEGVTTINNQSPDLVLDKLFLKERYESLASVCEQQNITILVNGRRTVVLQNWFHSRDYQHLQIRTSDGVTAGLKTNISSCGEALILPLIIDYRNRIPEELRSFKAPGLYSYRSKLSIRPFGGLKGKEIMMKEIDSVKEMYGSSGFDIMVGNKNDNLLDPYTGGAIMSGREGADTYVIKHGYGDNVLIDNFAEDQRTDTIVVDVDFIDGGQVVLDSSTEDLSVTIKTEGEELKFSLIRYSAGDQHQHLDFLSSDGVRFKLKPLNSSADAPQFQIEAFKVTLKQAEVDCRLDLSTQRNLSKVQTAQGCPSQSNYMVGNNQDNVLIGGWKDDALDGGEGDDTLIGGHGADILIGGMGDDTLYGEDGNDTMMGDSGRDVFIPGPGSDLVDGGSGRDTVLYRGDHETGSGVYVNLLNGQGHYADAEGDVMKDVENVIGTIYSDILVSGYESSLLKGSDGNDILVSTGEDYLVGGDGNDIYLLAFDHGSVTIDNCAKDNATDVLYLSSLSFLDYDLQSEGVVLTFSGFNQPAVNITVKGWISDADECGHLMLVLGEKHLSLGELLQTSRNMYLVLVIVIVLIGLIGLLYLLLHKSLNRGNDPNIEHNILLEDTDQDSVTDDHLV</sequence>
<dbReference type="PANTHER" id="PTHR38340">
    <property type="entry name" value="S-LAYER PROTEIN"/>
    <property type="match status" value="1"/>
</dbReference>
<feature type="transmembrane region" description="Helical" evidence="3">
    <location>
        <begin position="1082"/>
        <end position="1103"/>
    </location>
</feature>